<reference evidence="2 3" key="1">
    <citation type="submission" date="2016-03" db="EMBL/GenBank/DDBJ databases">
        <title>Draft genome sequence of the Vibrio tubiashii subs. europaeus.</title>
        <authorList>
            <person name="Spinard E."/>
            <person name="Dubert J."/>
            <person name="Nelson D.R."/>
            <person name="Barja J.L."/>
        </authorList>
    </citation>
    <scope>NUCLEOTIDE SEQUENCE [LARGE SCALE GENOMIC DNA]</scope>
    <source>
        <strain evidence="3">PP-638</strain>
        <strain evidence="2">PP2-638</strain>
    </source>
</reference>
<dbReference type="GeneID" id="78077042"/>
<dbReference type="RefSeq" id="WP_069668108.1">
    <property type="nucleotide sequence ID" value="NZ_JAPFIM010000004.1"/>
</dbReference>
<dbReference type="InterPro" id="IPR036641">
    <property type="entry name" value="HPT_dom_sf"/>
</dbReference>
<reference evidence="1" key="2">
    <citation type="submission" date="2022-11" db="EMBL/GenBank/DDBJ databases">
        <title>Role of the vibriolysin VemA secreted by the emergent pathogen Vibrio europaeus in the colonization of Manila clam mucus.</title>
        <authorList>
            <person name="Martinez C."/>
            <person name="Rodriguez S."/>
            <person name="Vences A."/>
            <person name="Barja J.L."/>
            <person name="Toranzo A.E."/>
            <person name="Dubert J."/>
        </authorList>
    </citation>
    <scope>NUCLEOTIDE SEQUENCE</scope>
    <source>
        <strain evidence="1">3454</strain>
    </source>
</reference>
<dbReference type="EMBL" id="LUAX01000006">
    <property type="protein sequence ID" value="OAM98609.1"/>
    <property type="molecule type" value="Genomic_DNA"/>
</dbReference>
<proteinExistence type="predicted"/>
<accession>A0A178JAH4</accession>
<comment type="caution">
    <text evidence="2">The sequence shown here is derived from an EMBL/GenBank/DDBJ whole genome shotgun (WGS) entry which is preliminary data.</text>
</comment>
<sequence>MTKPTYGFSPDTIAGLVGEEGIEELLTEYQGLANQYLAMPAPAIGEVVNATFYRTVHSLKAASQFVGAERVAEEALALETACKDGAVCNGAITTMAADLQLQLKDINTQITHYLQSR</sequence>
<dbReference type="OrthoDB" id="5905092at2"/>
<evidence type="ECO:0000313" key="1">
    <source>
        <dbReference type="EMBL" id="MDC5742648.1"/>
    </source>
</evidence>
<keyword evidence="4" id="KW-1185">Reference proteome</keyword>
<dbReference type="GO" id="GO:0000160">
    <property type="term" value="P:phosphorelay signal transduction system"/>
    <property type="evidence" value="ECO:0007669"/>
    <property type="project" value="InterPro"/>
</dbReference>
<gene>
    <name evidence="2" type="ORF">AZ468_15105</name>
    <name evidence="1" type="ORF">OPW20_21525</name>
</gene>
<name>A0A178JAH4_9VIBR</name>
<organism evidence="2 3">
    <name type="scientific">Vibrio europaeus</name>
    <dbReference type="NCBI Taxonomy" id="300876"/>
    <lineage>
        <taxon>Bacteria</taxon>
        <taxon>Pseudomonadati</taxon>
        <taxon>Pseudomonadota</taxon>
        <taxon>Gammaproteobacteria</taxon>
        <taxon>Vibrionales</taxon>
        <taxon>Vibrionaceae</taxon>
        <taxon>Vibrio</taxon>
        <taxon>Vibrio oreintalis group</taxon>
    </lineage>
</organism>
<dbReference type="AlphaFoldDB" id="A0A178JAH4"/>
<dbReference type="EMBL" id="JAPFIT010000027">
    <property type="protein sequence ID" value="MDC5742648.1"/>
    <property type="molecule type" value="Genomic_DNA"/>
</dbReference>
<dbReference type="SUPFAM" id="SSF47226">
    <property type="entry name" value="Histidine-containing phosphotransfer domain, HPT domain"/>
    <property type="match status" value="1"/>
</dbReference>
<protein>
    <submittedName>
        <fullName evidence="1">Hpt domain-containing protein</fullName>
    </submittedName>
</protein>
<dbReference type="Proteomes" id="UP001150001">
    <property type="component" value="Unassembled WGS sequence"/>
</dbReference>
<evidence type="ECO:0000313" key="4">
    <source>
        <dbReference type="Proteomes" id="UP001150001"/>
    </source>
</evidence>
<evidence type="ECO:0000313" key="3">
    <source>
        <dbReference type="Proteomes" id="UP000094761"/>
    </source>
</evidence>
<dbReference type="Proteomes" id="UP000094761">
    <property type="component" value="Unassembled WGS sequence"/>
</dbReference>
<dbReference type="Gene3D" id="1.20.120.160">
    <property type="entry name" value="HPT domain"/>
    <property type="match status" value="1"/>
</dbReference>
<evidence type="ECO:0000313" key="2">
    <source>
        <dbReference type="EMBL" id="OAM98609.1"/>
    </source>
</evidence>